<protein>
    <submittedName>
        <fullName evidence="3">Uncharacterized protein</fullName>
    </submittedName>
</protein>
<organism evidence="3 4">
    <name type="scientific">Nannocystis pusilla</name>
    <dbReference type="NCBI Taxonomy" id="889268"/>
    <lineage>
        <taxon>Bacteria</taxon>
        <taxon>Pseudomonadati</taxon>
        <taxon>Myxococcota</taxon>
        <taxon>Polyangia</taxon>
        <taxon>Nannocystales</taxon>
        <taxon>Nannocystaceae</taxon>
        <taxon>Nannocystis</taxon>
    </lineage>
</organism>
<reference evidence="3" key="1">
    <citation type="submission" date="2022-11" db="EMBL/GenBank/DDBJ databases">
        <title>Minimal conservation of predation-associated metabolite biosynthetic gene clusters underscores biosynthetic potential of Myxococcota including descriptions for ten novel species: Archangium lansinium sp. nov., Myxococcus landrumus sp. nov., Nannocystis bai.</title>
        <authorList>
            <person name="Ahearne A."/>
            <person name="Stevens C."/>
            <person name="Phillips K."/>
        </authorList>
    </citation>
    <scope>NUCLEOTIDE SEQUENCE</scope>
    <source>
        <strain evidence="3">Na p29</strain>
    </source>
</reference>
<feature type="compositionally biased region" description="Basic residues" evidence="1">
    <location>
        <begin position="370"/>
        <end position="381"/>
    </location>
</feature>
<feature type="region of interest" description="Disordered" evidence="1">
    <location>
        <begin position="316"/>
        <end position="335"/>
    </location>
</feature>
<dbReference type="EMBL" id="JAPNKE010000002">
    <property type="protein sequence ID" value="MCY1004705.1"/>
    <property type="molecule type" value="Genomic_DNA"/>
</dbReference>
<evidence type="ECO:0000313" key="4">
    <source>
        <dbReference type="Proteomes" id="UP001150924"/>
    </source>
</evidence>
<feature type="region of interest" description="Disordered" evidence="1">
    <location>
        <begin position="341"/>
        <end position="405"/>
    </location>
</feature>
<keyword evidence="2" id="KW-0732">Signal</keyword>
<gene>
    <name evidence="3" type="ORF">OV079_03790</name>
</gene>
<evidence type="ECO:0000313" key="3">
    <source>
        <dbReference type="EMBL" id="MCY1004705.1"/>
    </source>
</evidence>
<evidence type="ECO:0000256" key="1">
    <source>
        <dbReference type="SAM" id="MobiDB-lite"/>
    </source>
</evidence>
<dbReference type="Proteomes" id="UP001150924">
    <property type="component" value="Unassembled WGS sequence"/>
</dbReference>
<sequence>MPRRFLSSFALAAFGLSLLLGSSEAWAGPYDLRLSQLGTMDPSGVVSANDGDFRSLASELGVLMAPKPVDPADSLGLSGFAVSADISLNTISNGQNFWKNATRGDPGKVAPTLQIMGRKGLWPGIEVGAGATHLFGSRMWTISGYGKVAIHEGFHHLPIPSIALRGMFSRLVGAEDMNMTTGAFDISISHVFGVGKTVNLTPYVGYQGLMIFARSGVLDATPTTDEYLDKSPVLSEFVFKDAGMIYRHRPFLGFRFIFSVLRVGVEAMIVPGGKREGEIEGNKVADKSGLQQQYTLSWVWTSNVRPLSVLRRSLPHPCRPDRPAGPDRVPALRVPHDLGLRGGQRAVARRTRAAVRSGLRERRGVLQRLQPRRSAVRHHPAQGRGAAAGPSGRGRDSGRQGAADLARGHAAGVGANASDPAGLGAAADARRCRAARARRQQDDHPGAEAAREHGPAGWRDGCGAELRLVDAGRQQGRRRRGGRRGQGQRRAA</sequence>
<feature type="compositionally biased region" description="Basic residues" evidence="1">
    <location>
        <begin position="475"/>
        <end position="492"/>
    </location>
</feature>
<name>A0A9X3IVA9_9BACT</name>
<accession>A0A9X3IVA9</accession>
<evidence type="ECO:0000256" key="2">
    <source>
        <dbReference type="SAM" id="SignalP"/>
    </source>
</evidence>
<proteinExistence type="predicted"/>
<keyword evidence="4" id="KW-1185">Reference proteome</keyword>
<feature type="region of interest" description="Disordered" evidence="1">
    <location>
        <begin position="433"/>
        <end position="492"/>
    </location>
</feature>
<feature type="chain" id="PRO_5040934099" evidence="2">
    <location>
        <begin position="28"/>
        <end position="492"/>
    </location>
</feature>
<dbReference type="RefSeq" id="WP_267766280.1">
    <property type="nucleotide sequence ID" value="NZ_JAPNKE010000002.1"/>
</dbReference>
<feature type="compositionally biased region" description="Basic and acidic residues" evidence="1">
    <location>
        <begin position="439"/>
        <end position="454"/>
    </location>
</feature>
<feature type="signal peptide" evidence="2">
    <location>
        <begin position="1"/>
        <end position="27"/>
    </location>
</feature>
<dbReference type="AlphaFoldDB" id="A0A9X3IVA9"/>
<comment type="caution">
    <text evidence="3">The sequence shown here is derived from an EMBL/GenBank/DDBJ whole genome shotgun (WGS) entry which is preliminary data.</text>
</comment>